<comment type="caution">
    <text evidence="3">The sequence shown here is derived from an EMBL/GenBank/DDBJ whole genome shotgun (WGS) entry which is preliminary data.</text>
</comment>
<name>A0A2I0L8N4_PUNGR</name>
<protein>
    <submittedName>
        <fullName evidence="3">Uncharacterized protein</fullName>
    </submittedName>
</protein>
<dbReference type="GO" id="GO:0016788">
    <property type="term" value="F:hydrolase activity, acting on ester bonds"/>
    <property type="evidence" value="ECO:0007669"/>
    <property type="project" value="InterPro"/>
</dbReference>
<reference evidence="3 4" key="1">
    <citation type="submission" date="2017-11" db="EMBL/GenBank/DDBJ databases">
        <title>De-novo sequencing of pomegranate (Punica granatum L.) genome.</title>
        <authorList>
            <person name="Akparov Z."/>
            <person name="Amiraslanov A."/>
            <person name="Hajiyeva S."/>
            <person name="Abbasov M."/>
            <person name="Kaur K."/>
            <person name="Hamwieh A."/>
            <person name="Solovyev V."/>
            <person name="Salamov A."/>
            <person name="Braich B."/>
            <person name="Kosarev P."/>
            <person name="Mahmoud A."/>
            <person name="Hajiyev E."/>
            <person name="Babayeva S."/>
            <person name="Izzatullayeva V."/>
            <person name="Mammadov A."/>
            <person name="Mammadov A."/>
            <person name="Sharifova S."/>
            <person name="Ojaghi J."/>
            <person name="Eynullazada K."/>
            <person name="Bayramov B."/>
            <person name="Abdulazimova A."/>
            <person name="Shahmuradov I."/>
        </authorList>
    </citation>
    <scope>NUCLEOTIDE SEQUENCE [LARGE SCALE GENOMIC DNA]</scope>
    <source>
        <strain evidence="4">cv. AG2017</strain>
        <tissue evidence="3">Leaf</tissue>
    </source>
</reference>
<proteinExistence type="inferred from homology"/>
<keyword evidence="4" id="KW-1185">Reference proteome</keyword>
<dbReference type="GeneID" id="116210356"/>
<keyword evidence="2" id="KW-0325">Glycoprotein</keyword>
<dbReference type="Proteomes" id="UP000233551">
    <property type="component" value="Unassembled WGS sequence"/>
</dbReference>
<evidence type="ECO:0000313" key="3">
    <source>
        <dbReference type="EMBL" id="PKI77068.1"/>
    </source>
</evidence>
<dbReference type="InterPro" id="IPR001087">
    <property type="entry name" value="GDSL"/>
</dbReference>
<dbReference type="Gene3D" id="3.40.50.1110">
    <property type="entry name" value="SGNH hydrolase"/>
    <property type="match status" value="1"/>
</dbReference>
<dbReference type="EMBL" id="PGOL01000105">
    <property type="protein sequence ID" value="PKI77068.1"/>
    <property type="molecule type" value="Genomic_DNA"/>
</dbReference>
<comment type="similarity">
    <text evidence="1">Belongs to the 'GDSL' lipolytic enzyme family.</text>
</comment>
<dbReference type="Pfam" id="PF00657">
    <property type="entry name" value="Lipase_GDSL"/>
    <property type="match status" value="1"/>
</dbReference>
<gene>
    <name evidence="3" type="ORF">CRG98_002571</name>
</gene>
<sequence>MANSNEAALMFLQAVLVMALWARPSEGHNKSQTTNIYNTNVNVNLSGAFDTVFAFGDSNTDNGNARLMGNLQGFVGAWLNTLQGASAYNSGTGGAGAGGSASAGVGGGAGGSASASGGAGAAGNGGSGGSFSYSWSSNGGGASAPASGSGQGSGSGSGTKTVRGNGLTNGKLVIDHLCEALGIPPIPPYHNHSADFSNGANFALAGSTALPGSFFLHNNLLSLMWKTAPQSFDTQLQWFNNFIQNFKKGAKTNMNSTLFWLGGVGTSDYARIHKVATFSSDWLTQQAIDHVSKFIQGIVNQGAKYVVVQGLPPVGCLPLDLMMSSVTERDQNGCAAKINQAVMKHNELLQQKLGELQKSFPQCVFIYADFWKAYMKVLSQYHQFGFTEPFKACCGGGNSHFNFNLKNLCGTPGTNVCADAAKHMIWDGIHFTSAMHNAITKLFIQGGCTHPTFEQLVNIVKKGSPNPN</sequence>
<dbReference type="PANTHER" id="PTHR22835:SF532">
    <property type="entry name" value="SERINE-RICH ADHESIN FOR PLATELETS-LIKE ISOFORM X1"/>
    <property type="match status" value="1"/>
</dbReference>
<evidence type="ECO:0000256" key="1">
    <source>
        <dbReference type="ARBA" id="ARBA00008668"/>
    </source>
</evidence>
<dbReference type="STRING" id="22663.A0A2I0L8N4"/>
<organism evidence="3 4">
    <name type="scientific">Punica granatum</name>
    <name type="common">Pomegranate</name>
    <dbReference type="NCBI Taxonomy" id="22663"/>
    <lineage>
        <taxon>Eukaryota</taxon>
        <taxon>Viridiplantae</taxon>
        <taxon>Streptophyta</taxon>
        <taxon>Embryophyta</taxon>
        <taxon>Tracheophyta</taxon>
        <taxon>Spermatophyta</taxon>
        <taxon>Magnoliopsida</taxon>
        <taxon>eudicotyledons</taxon>
        <taxon>Gunneridae</taxon>
        <taxon>Pentapetalae</taxon>
        <taxon>rosids</taxon>
        <taxon>malvids</taxon>
        <taxon>Myrtales</taxon>
        <taxon>Lythraceae</taxon>
        <taxon>Punica</taxon>
    </lineage>
</organism>
<evidence type="ECO:0000313" key="4">
    <source>
        <dbReference type="Proteomes" id="UP000233551"/>
    </source>
</evidence>
<dbReference type="AlphaFoldDB" id="A0A2I0L8N4"/>
<dbReference type="PANTHER" id="PTHR22835">
    <property type="entry name" value="ZINC FINGER FYVE DOMAIN CONTAINING PROTEIN"/>
    <property type="match status" value="1"/>
</dbReference>
<evidence type="ECO:0000256" key="2">
    <source>
        <dbReference type="ARBA" id="ARBA00023180"/>
    </source>
</evidence>
<accession>A0A2I0L8N4</accession>
<dbReference type="InterPro" id="IPR036514">
    <property type="entry name" value="SGNH_hydro_sf"/>
</dbReference>
<dbReference type="OrthoDB" id="1600564at2759"/>